<evidence type="ECO:0000313" key="2">
    <source>
        <dbReference type="EMBL" id="KAJ7046109.1"/>
    </source>
</evidence>
<proteinExistence type="predicted"/>
<keyword evidence="3" id="KW-1185">Reference proteome</keyword>
<evidence type="ECO:0000313" key="3">
    <source>
        <dbReference type="Proteomes" id="UP001218188"/>
    </source>
</evidence>
<protein>
    <submittedName>
        <fullName evidence="2">Uncharacterized protein</fullName>
    </submittedName>
</protein>
<dbReference type="Proteomes" id="UP001218188">
    <property type="component" value="Unassembled WGS sequence"/>
</dbReference>
<name>A0AAD6TH41_9AGAR</name>
<dbReference type="EMBL" id="JARJCM010000003">
    <property type="protein sequence ID" value="KAJ7046109.1"/>
    <property type="molecule type" value="Genomic_DNA"/>
</dbReference>
<accession>A0AAD6TH41</accession>
<dbReference type="AlphaFoldDB" id="A0AAD6TH41"/>
<organism evidence="2 3">
    <name type="scientific">Mycena alexandri</name>
    <dbReference type="NCBI Taxonomy" id="1745969"/>
    <lineage>
        <taxon>Eukaryota</taxon>
        <taxon>Fungi</taxon>
        <taxon>Dikarya</taxon>
        <taxon>Basidiomycota</taxon>
        <taxon>Agaricomycotina</taxon>
        <taxon>Agaricomycetes</taxon>
        <taxon>Agaricomycetidae</taxon>
        <taxon>Agaricales</taxon>
        <taxon>Marasmiineae</taxon>
        <taxon>Mycenaceae</taxon>
        <taxon>Mycena</taxon>
    </lineage>
</organism>
<feature type="region of interest" description="Disordered" evidence="1">
    <location>
        <begin position="178"/>
        <end position="200"/>
    </location>
</feature>
<reference evidence="2" key="1">
    <citation type="submission" date="2023-03" db="EMBL/GenBank/DDBJ databases">
        <title>Massive genome expansion in bonnet fungi (Mycena s.s.) driven by repeated elements and novel gene families across ecological guilds.</title>
        <authorList>
            <consortium name="Lawrence Berkeley National Laboratory"/>
            <person name="Harder C.B."/>
            <person name="Miyauchi S."/>
            <person name="Viragh M."/>
            <person name="Kuo A."/>
            <person name="Thoen E."/>
            <person name="Andreopoulos B."/>
            <person name="Lu D."/>
            <person name="Skrede I."/>
            <person name="Drula E."/>
            <person name="Henrissat B."/>
            <person name="Morin E."/>
            <person name="Kohler A."/>
            <person name="Barry K."/>
            <person name="LaButti K."/>
            <person name="Morin E."/>
            <person name="Salamov A."/>
            <person name="Lipzen A."/>
            <person name="Mereny Z."/>
            <person name="Hegedus B."/>
            <person name="Baldrian P."/>
            <person name="Stursova M."/>
            <person name="Weitz H."/>
            <person name="Taylor A."/>
            <person name="Grigoriev I.V."/>
            <person name="Nagy L.G."/>
            <person name="Martin F."/>
            <person name="Kauserud H."/>
        </authorList>
    </citation>
    <scope>NUCLEOTIDE SEQUENCE</scope>
    <source>
        <strain evidence="2">CBHHK200</strain>
    </source>
</reference>
<sequence>MIMTEEAMASAGSYDVTSSLWIPATFERSHLRTARGSRDRSRTRLGCSYSVYVNAKIREWNGTMSMNAVLLKSTAGSRFSRPSANPGSNINDGILRSRTRTVVLEEVDGVLNPIEINGGCAFEYHRWMSLGGLPVEAYGSTLSFADTIDERLERVQSRDPRRVHAADATVVSTLDGAREGCPEGPVISGERDPEAIGPREPSGLKVGLAGWRVPRFQHAGVKRRDGSKGREKKIAGWCRQLGWWFAERSDRRIGSQSRHHFSVMAAYGRLHK</sequence>
<evidence type="ECO:0000256" key="1">
    <source>
        <dbReference type="SAM" id="MobiDB-lite"/>
    </source>
</evidence>
<gene>
    <name evidence="2" type="ORF">C8F04DRAFT_1322698</name>
</gene>
<comment type="caution">
    <text evidence="2">The sequence shown here is derived from an EMBL/GenBank/DDBJ whole genome shotgun (WGS) entry which is preliminary data.</text>
</comment>